<dbReference type="EMBL" id="JAYKXN010000001">
    <property type="protein sequence ID" value="KAK7316608.1"/>
    <property type="molecule type" value="Genomic_DNA"/>
</dbReference>
<dbReference type="InterPro" id="IPR029058">
    <property type="entry name" value="AB_hydrolase_fold"/>
</dbReference>
<dbReference type="AlphaFoldDB" id="A0AAN9Q2J4"/>
<dbReference type="PRINTS" id="PR00724">
    <property type="entry name" value="CRBOXYPTASEC"/>
</dbReference>
<dbReference type="Gene3D" id="3.40.50.12670">
    <property type="match status" value="1"/>
</dbReference>
<organism evidence="2 3">
    <name type="scientific">Clitoria ternatea</name>
    <name type="common">Butterfly pea</name>
    <dbReference type="NCBI Taxonomy" id="43366"/>
    <lineage>
        <taxon>Eukaryota</taxon>
        <taxon>Viridiplantae</taxon>
        <taxon>Streptophyta</taxon>
        <taxon>Embryophyta</taxon>
        <taxon>Tracheophyta</taxon>
        <taxon>Spermatophyta</taxon>
        <taxon>Magnoliopsida</taxon>
        <taxon>eudicotyledons</taxon>
        <taxon>Gunneridae</taxon>
        <taxon>Pentapetalae</taxon>
        <taxon>rosids</taxon>
        <taxon>fabids</taxon>
        <taxon>Fabales</taxon>
        <taxon>Fabaceae</taxon>
        <taxon>Papilionoideae</taxon>
        <taxon>50 kb inversion clade</taxon>
        <taxon>NPAAA clade</taxon>
        <taxon>indigoferoid/millettioid clade</taxon>
        <taxon>Phaseoleae</taxon>
        <taxon>Clitoria</taxon>
    </lineage>
</organism>
<evidence type="ECO:0000313" key="3">
    <source>
        <dbReference type="Proteomes" id="UP001359559"/>
    </source>
</evidence>
<dbReference type="Proteomes" id="UP001359559">
    <property type="component" value="Unassembled WGS sequence"/>
</dbReference>
<dbReference type="GO" id="GO:0016747">
    <property type="term" value="F:acyltransferase activity, transferring groups other than amino-acyl groups"/>
    <property type="evidence" value="ECO:0007669"/>
    <property type="project" value="TreeGrafter"/>
</dbReference>
<dbReference type="InterPro" id="IPR001563">
    <property type="entry name" value="Peptidase_S10"/>
</dbReference>
<dbReference type="GO" id="GO:0004185">
    <property type="term" value="F:serine-type carboxypeptidase activity"/>
    <property type="evidence" value="ECO:0007669"/>
    <property type="project" value="InterPro"/>
</dbReference>
<dbReference type="PANTHER" id="PTHR11802">
    <property type="entry name" value="SERINE PROTEASE FAMILY S10 SERINE CARBOXYPEPTIDASE"/>
    <property type="match status" value="1"/>
</dbReference>
<accession>A0AAN9Q2J4</accession>
<dbReference type="GO" id="GO:0019748">
    <property type="term" value="P:secondary metabolic process"/>
    <property type="evidence" value="ECO:0007669"/>
    <property type="project" value="TreeGrafter"/>
</dbReference>
<sequence>MKHLNSSLKYFSFPSLPLLPSTIFVVEGGPFEAMSCRWSRVIIVSLMLLPLIASAGSIVKNLPGYSGDLPFKLETGYIGVGEENEVQLFYLFVESQRNPSIDPLLLWLVGGPGCSALSAFFFENGPVVMSNNYSGNIPKLELNPYAWTDTLNMMYIDIPVGTGFSYSETQEGYNSTDVLSVDHAYEFLQKWFIDHPKFRSNPFYIGGGSYSGKITGPLVQKVYEGYMARHMPLIHIKGYVLASPSVDTYHDQNMRVLFAYQRSLIPETLYKSMKENCNGNYVVIDPENTKCVSDHEAYSELVRYIYDQQIMEPLCITTPAVNQPILQPFQAPPSFWCRSYYHILVNTWANDEDVRKALHIRQGTKEEFLRCNKTMAYTTTRLNTAEHYRNLTNANIDALVYCADLDMSIPHLATQHWIKSFNMSIKDKWRAWFVEGQVAGYTEIYKTKKDHYLTYVIVKGAGHVAQTFKPKEVYHMINRWFSFSLI</sequence>
<dbReference type="PANTHER" id="PTHR11802:SF413">
    <property type="entry name" value="PEPTIDASE S10, SERINE CARBOXYPEPTIDASE, ALPHA_BETA HYDROLASE-RELATED"/>
    <property type="match status" value="1"/>
</dbReference>
<evidence type="ECO:0008006" key="4">
    <source>
        <dbReference type="Google" id="ProtNLM"/>
    </source>
</evidence>
<evidence type="ECO:0000256" key="1">
    <source>
        <dbReference type="ARBA" id="ARBA00009431"/>
    </source>
</evidence>
<comment type="caution">
    <text evidence="2">The sequence shown here is derived from an EMBL/GenBank/DDBJ whole genome shotgun (WGS) entry which is preliminary data.</text>
</comment>
<dbReference type="SUPFAM" id="SSF53474">
    <property type="entry name" value="alpha/beta-Hydrolases"/>
    <property type="match status" value="1"/>
</dbReference>
<dbReference type="FunFam" id="3.40.50.12670:FF:000002">
    <property type="entry name" value="Carboxypeptidase"/>
    <property type="match status" value="1"/>
</dbReference>
<proteinExistence type="inferred from homology"/>
<dbReference type="FunFam" id="3.40.50.1820:FF:000072">
    <property type="entry name" value="Serine carboxypeptidase-like 19"/>
    <property type="match status" value="1"/>
</dbReference>
<reference evidence="2 3" key="1">
    <citation type="submission" date="2024-01" db="EMBL/GenBank/DDBJ databases">
        <title>The genomes of 5 underutilized Papilionoideae crops provide insights into root nodulation and disease resistance.</title>
        <authorList>
            <person name="Yuan L."/>
        </authorList>
    </citation>
    <scope>NUCLEOTIDE SEQUENCE [LARGE SCALE GENOMIC DNA]</scope>
    <source>
        <strain evidence="2">LY-2023</strain>
        <tissue evidence="2">Leaf</tissue>
    </source>
</reference>
<comment type="similarity">
    <text evidence="1">Belongs to the peptidase S10 family.</text>
</comment>
<dbReference type="Gene3D" id="3.40.50.1820">
    <property type="entry name" value="alpha/beta hydrolase"/>
    <property type="match status" value="1"/>
</dbReference>
<dbReference type="GO" id="GO:0006508">
    <property type="term" value="P:proteolysis"/>
    <property type="evidence" value="ECO:0007669"/>
    <property type="project" value="InterPro"/>
</dbReference>
<name>A0AAN9Q2J4_CLITE</name>
<evidence type="ECO:0000313" key="2">
    <source>
        <dbReference type="EMBL" id="KAK7316608.1"/>
    </source>
</evidence>
<keyword evidence="3" id="KW-1185">Reference proteome</keyword>
<protein>
    <recommendedName>
        <fullName evidence="4">Serine carboxypeptidase-like 18</fullName>
    </recommendedName>
</protein>
<gene>
    <name evidence="2" type="ORF">RJT34_00197</name>
</gene>
<dbReference type="Pfam" id="PF00450">
    <property type="entry name" value="Peptidase_S10"/>
    <property type="match status" value="1"/>
</dbReference>